<keyword evidence="16" id="KW-1185">Reference proteome</keyword>
<comment type="function">
    <text evidence="8">Acts on ADP-mannose and ADP-glucose as well as ADP-ribose. Prevents glycogen biosynthesis. The reaction catalyzed by this enzyme is a limiting step of the gluconeogenic process.</text>
</comment>
<feature type="binding site" evidence="13">
    <location>
        <position position="212"/>
    </location>
    <ligand>
        <name>Mg(2+)</name>
        <dbReference type="ChEBI" id="CHEBI:18420"/>
        <label>1</label>
    </ligand>
</feature>
<feature type="domain" description="Nudix hydrolase" evidence="14">
    <location>
        <begin position="103"/>
        <end position="241"/>
    </location>
</feature>
<dbReference type="EC" id="3.6.1.13" evidence="3"/>
<sequence>MLSGAPGISGGAPSLTEIIRLSVSPLLLLSEQSVLPVFIRIFLFRYIDRSSMSVFPSPMTVADVVVEAKEVAYQGFFRMEKLTLRHKRFNGEWMGPFTRELFERGQAVCVLLFDPKKDAVVLLEQFRVGALEDERSPWLIELVAGMVEEGETPEDVALRESEEEAGTVPTRLIPVCNYWVSPGGTSEKVAIFCGLIDSEGMGGLHGLDDEHEDIRAFVVPFDDAYRGVVDGTINNAATIMALQWLKINHASVTA</sequence>
<dbReference type="InterPro" id="IPR015797">
    <property type="entry name" value="NUDIX_hydrolase-like_dom_sf"/>
</dbReference>
<evidence type="ECO:0000256" key="3">
    <source>
        <dbReference type="ARBA" id="ARBA00012453"/>
    </source>
</evidence>
<dbReference type="InterPro" id="IPR004385">
    <property type="entry name" value="NDP_pyrophosphatase"/>
</dbReference>
<evidence type="ECO:0000256" key="12">
    <source>
        <dbReference type="ARBA" id="ARBA00049546"/>
    </source>
</evidence>
<keyword evidence="6" id="KW-0378">Hydrolase</keyword>
<evidence type="ECO:0000256" key="4">
    <source>
        <dbReference type="ARBA" id="ARBA00013297"/>
    </source>
</evidence>
<evidence type="ECO:0000313" key="16">
    <source>
        <dbReference type="Proteomes" id="UP000185639"/>
    </source>
</evidence>
<evidence type="ECO:0000256" key="13">
    <source>
        <dbReference type="PIRSR" id="PIRSR604385-2"/>
    </source>
</evidence>
<evidence type="ECO:0000256" key="1">
    <source>
        <dbReference type="ARBA" id="ARBA00001946"/>
    </source>
</evidence>
<gene>
    <name evidence="15" type="ORF">SAMN05421686_102249</name>
</gene>
<dbReference type="SUPFAM" id="SSF55811">
    <property type="entry name" value="Nudix"/>
    <property type="match status" value="1"/>
</dbReference>
<dbReference type="NCBIfam" id="TIGR00052">
    <property type="entry name" value="nudix-type nucleoside diphosphatase, YffH/AdpP family"/>
    <property type="match status" value="1"/>
</dbReference>
<dbReference type="PANTHER" id="PTHR11839:SF5">
    <property type="entry name" value="ADP-RIBOSE PYROPHOSPHATASE"/>
    <property type="match status" value="1"/>
</dbReference>
<keyword evidence="7 13" id="KW-0460">Magnesium</keyword>
<dbReference type="Proteomes" id="UP000185639">
    <property type="component" value="Unassembled WGS sequence"/>
</dbReference>
<feature type="binding site" evidence="13">
    <location>
        <position position="160"/>
    </location>
    <ligand>
        <name>Mg(2+)</name>
        <dbReference type="ChEBI" id="CHEBI:18420"/>
        <label>1</label>
    </ligand>
</feature>
<dbReference type="STRING" id="484498.SAMN05421686_102249"/>
<dbReference type="InterPro" id="IPR000086">
    <property type="entry name" value="NUDIX_hydrolase_dom"/>
</dbReference>
<protein>
    <recommendedName>
        <fullName evidence="4">ADP-ribose pyrophosphatase</fullName>
        <ecNumber evidence="3">3.6.1.13</ecNumber>
    </recommendedName>
    <alternativeName>
        <fullName evidence="9">ADP-ribose diphosphatase</fullName>
    </alternativeName>
    <alternativeName>
        <fullName evidence="11">ADP-ribose phosphohydrolase</fullName>
    </alternativeName>
    <alternativeName>
        <fullName evidence="10">Adenosine diphosphoribose pyrophosphatase</fullName>
    </alternativeName>
</protein>
<dbReference type="GO" id="GO:0046872">
    <property type="term" value="F:metal ion binding"/>
    <property type="evidence" value="ECO:0007669"/>
    <property type="project" value="UniProtKB-KW"/>
</dbReference>
<dbReference type="PROSITE" id="PS00893">
    <property type="entry name" value="NUDIX_BOX"/>
    <property type="match status" value="1"/>
</dbReference>
<evidence type="ECO:0000313" key="15">
    <source>
        <dbReference type="EMBL" id="SIS54413.1"/>
    </source>
</evidence>
<dbReference type="GO" id="GO:0047631">
    <property type="term" value="F:ADP-ribose diphosphatase activity"/>
    <property type="evidence" value="ECO:0007669"/>
    <property type="project" value="UniProtKB-EC"/>
</dbReference>
<dbReference type="PROSITE" id="PS51462">
    <property type="entry name" value="NUDIX"/>
    <property type="match status" value="1"/>
</dbReference>
<dbReference type="GO" id="GO:0006753">
    <property type="term" value="P:nucleoside phosphate metabolic process"/>
    <property type="evidence" value="ECO:0007669"/>
    <property type="project" value="TreeGrafter"/>
</dbReference>
<feature type="binding site" evidence="13">
    <location>
        <position position="144"/>
    </location>
    <ligand>
        <name>Mg(2+)</name>
        <dbReference type="ChEBI" id="CHEBI:18420"/>
        <label>1</label>
    </ligand>
</feature>
<dbReference type="Pfam" id="PF00293">
    <property type="entry name" value="NUDIX"/>
    <property type="match status" value="1"/>
</dbReference>
<evidence type="ECO:0000256" key="11">
    <source>
        <dbReference type="ARBA" id="ARBA00033056"/>
    </source>
</evidence>
<dbReference type="GO" id="GO:0019693">
    <property type="term" value="P:ribose phosphate metabolic process"/>
    <property type="evidence" value="ECO:0007669"/>
    <property type="project" value="TreeGrafter"/>
</dbReference>
<dbReference type="Gene3D" id="3.90.79.10">
    <property type="entry name" value="Nucleoside Triphosphate Pyrophosphohydrolase"/>
    <property type="match status" value="1"/>
</dbReference>
<evidence type="ECO:0000256" key="6">
    <source>
        <dbReference type="ARBA" id="ARBA00022801"/>
    </source>
</evidence>
<organism evidence="15 16">
    <name type="scientific">Thalassolituus maritimus</name>
    <dbReference type="NCBI Taxonomy" id="484498"/>
    <lineage>
        <taxon>Bacteria</taxon>
        <taxon>Pseudomonadati</taxon>
        <taxon>Pseudomonadota</taxon>
        <taxon>Gammaproteobacteria</taxon>
        <taxon>Oceanospirillales</taxon>
        <taxon>Oceanospirillaceae</taxon>
        <taxon>Thalassolituus</taxon>
    </lineage>
</organism>
<comment type="catalytic activity">
    <reaction evidence="12">
        <text>ADP-D-ribose + H2O = D-ribose 5-phosphate + AMP + 2 H(+)</text>
        <dbReference type="Rhea" id="RHEA:10412"/>
        <dbReference type="ChEBI" id="CHEBI:15377"/>
        <dbReference type="ChEBI" id="CHEBI:15378"/>
        <dbReference type="ChEBI" id="CHEBI:57967"/>
        <dbReference type="ChEBI" id="CHEBI:78346"/>
        <dbReference type="ChEBI" id="CHEBI:456215"/>
        <dbReference type="EC" id="3.6.1.13"/>
    </reaction>
</comment>
<keyword evidence="5 13" id="KW-0479">Metal-binding</keyword>
<dbReference type="InterPro" id="IPR020084">
    <property type="entry name" value="NUDIX_hydrolase_CS"/>
</dbReference>
<comment type="cofactor">
    <cofactor evidence="1 13">
        <name>Mg(2+)</name>
        <dbReference type="ChEBI" id="CHEBI:18420"/>
    </cofactor>
</comment>
<evidence type="ECO:0000256" key="5">
    <source>
        <dbReference type="ARBA" id="ARBA00022723"/>
    </source>
</evidence>
<feature type="binding site" evidence="13">
    <location>
        <position position="164"/>
    </location>
    <ligand>
        <name>Mg(2+)</name>
        <dbReference type="ChEBI" id="CHEBI:18420"/>
        <label>1</label>
    </ligand>
</feature>
<evidence type="ECO:0000256" key="8">
    <source>
        <dbReference type="ARBA" id="ARBA00025164"/>
    </source>
</evidence>
<dbReference type="GO" id="GO:0019144">
    <property type="term" value="F:ADP-sugar diphosphatase activity"/>
    <property type="evidence" value="ECO:0007669"/>
    <property type="project" value="TreeGrafter"/>
</dbReference>
<evidence type="ECO:0000259" key="14">
    <source>
        <dbReference type="PROSITE" id="PS51462"/>
    </source>
</evidence>
<evidence type="ECO:0000256" key="2">
    <source>
        <dbReference type="ARBA" id="ARBA00007482"/>
    </source>
</evidence>
<dbReference type="PANTHER" id="PTHR11839">
    <property type="entry name" value="UDP/ADP-SUGAR PYROPHOSPHATASE"/>
    <property type="match status" value="1"/>
</dbReference>
<accession>A0A1N7JYJ0</accession>
<comment type="similarity">
    <text evidence="2">Belongs to the Nudix hydrolase family. NudF subfamily.</text>
</comment>
<dbReference type="AlphaFoldDB" id="A0A1N7JYJ0"/>
<dbReference type="GO" id="GO:0005829">
    <property type="term" value="C:cytosol"/>
    <property type="evidence" value="ECO:0007669"/>
    <property type="project" value="TreeGrafter"/>
</dbReference>
<dbReference type="CDD" id="cd24155">
    <property type="entry name" value="NUDIX_ADPRase"/>
    <property type="match status" value="1"/>
</dbReference>
<proteinExistence type="inferred from homology"/>
<name>A0A1N7JYJ0_9GAMM</name>
<dbReference type="EMBL" id="FTOH01000002">
    <property type="protein sequence ID" value="SIS54413.1"/>
    <property type="molecule type" value="Genomic_DNA"/>
</dbReference>
<reference evidence="16" key="1">
    <citation type="submission" date="2017-01" db="EMBL/GenBank/DDBJ databases">
        <authorList>
            <person name="Varghese N."/>
            <person name="Submissions S."/>
        </authorList>
    </citation>
    <scope>NUCLEOTIDE SEQUENCE [LARGE SCALE GENOMIC DNA]</scope>
    <source>
        <strain evidence="16">DSM 24913</strain>
    </source>
</reference>
<evidence type="ECO:0000256" key="7">
    <source>
        <dbReference type="ARBA" id="ARBA00022842"/>
    </source>
</evidence>
<evidence type="ECO:0000256" key="9">
    <source>
        <dbReference type="ARBA" id="ARBA00030162"/>
    </source>
</evidence>
<evidence type="ECO:0000256" key="10">
    <source>
        <dbReference type="ARBA" id="ARBA00030308"/>
    </source>
</evidence>